<dbReference type="AlphaFoldDB" id="A0A5C3Q1R2"/>
<protein>
    <submittedName>
        <fullName evidence="1">Uncharacterized protein</fullName>
    </submittedName>
</protein>
<evidence type="ECO:0000313" key="1">
    <source>
        <dbReference type="EMBL" id="TFK95902.1"/>
    </source>
</evidence>
<reference evidence="1 2" key="1">
    <citation type="journal article" date="2019" name="Nat. Ecol. Evol.">
        <title>Megaphylogeny resolves global patterns of mushroom evolution.</title>
        <authorList>
            <person name="Varga T."/>
            <person name="Krizsan K."/>
            <person name="Foldi C."/>
            <person name="Dima B."/>
            <person name="Sanchez-Garcia M."/>
            <person name="Sanchez-Ramirez S."/>
            <person name="Szollosi G.J."/>
            <person name="Szarkandi J.G."/>
            <person name="Papp V."/>
            <person name="Albert L."/>
            <person name="Andreopoulos W."/>
            <person name="Angelini C."/>
            <person name="Antonin V."/>
            <person name="Barry K.W."/>
            <person name="Bougher N.L."/>
            <person name="Buchanan P."/>
            <person name="Buyck B."/>
            <person name="Bense V."/>
            <person name="Catcheside P."/>
            <person name="Chovatia M."/>
            <person name="Cooper J."/>
            <person name="Damon W."/>
            <person name="Desjardin D."/>
            <person name="Finy P."/>
            <person name="Geml J."/>
            <person name="Haridas S."/>
            <person name="Hughes K."/>
            <person name="Justo A."/>
            <person name="Karasinski D."/>
            <person name="Kautmanova I."/>
            <person name="Kiss B."/>
            <person name="Kocsube S."/>
            <person name="Kotiranta H."/>
            <person name="LaButti K.M."/>
            <person name="Lechner B.E."/>
            <person name="Liimatainen K."/>
            <person name="Lipzen A."/>
            <person name="Lukacs Z."/>
            <person name="Mihaltcheva S."/>
            <person name="Morgado L.N."/>
            <person name="Niskanen T."/>
            <person name="Noordeloos M.E."/>
            <person name="Ohm R.A."/>
            <person name="Ortiz-Santana B."/>
            <person name="Ovrebo C."/>
            <person name="Racz N."/>
            <person name="Riley R."/>
            <person name="Savchenko A."/>
            <person name="Shiryaev A."/>
            <person name="Soop K."/>
            <person name="Spirin V."/>
            <person name="Szebenyi C."/>
            <person name="Tomsovsky M."/>
            <person name="Tulloss R.E."/>
            <person name="Uehling J."/>
            <person name="Grigoriev I.V."/>
            <person name="Vagvolgyi C."/>
            <person name="Papp T."/>
            <person name="Martin F.M."/>
            <person name="Miettinen O."/>
            <person name="Hibbett D.S."/>
            <person name="Nagy L.G."/>
        </authorList>
    </citation>
    <scope>NUCLEOTIDE SEQUENCE [LARGE SCALE GENOMIC DNA]</scope>
    <source>
        <strain evidence="1 2">CBS 309.79</strain>
    </source>
</reference>
<name>A0A5C3Q1R2_9AGAR</name>
<proteinExistence type="predicted"/>
<organism evidence="1 2">
    <name type="scientific">Pterulicium gracile</name>
    <dbReference type="NCBI Taxonomy" id="1884261"/>
    <lineage>
        <taxon>Eukaryota</taxon>
        <taxon>Fungi</taxon>
        <taxon>Dikarya</taxon>
        <taxon>Basidiomycota</taxon>
        <taxon>Agaricomycotina</taxon>
        <taxon>Agaricomycetes</taxon>
        <taxon>Agaricomycetidae</taxon>
        <taxon>Agaricales</taxon>
        <taxon>Pleurotineae</taxon>
        <taxon>Pterulaceae</taxon>
        <taxon>Pterulicium</taxon>
    </lineage>
</organism>
<accession>A0A5C3Q1R2</accession>
<keyword evidence="2" id="KW-1185">Reference proteome</keyword>
<gene>
    <name evidence="1" type="ORF">BDV98DRAFT_576998</name>
</gene>
<sequence>MVNRLQSILITLSDCMIARDVAEDVSQLRATLSIMTRHSDSEWVSKVEAQLIDLFAACSQLYVEGMLPDGSLGSLVHQDSNLLALHEVLNWSSKYKHITSAELVLKTLPTPEPHSAQYITDYILPLNALLRSWCAANETQPTTNPFAPVFRHIITSFRNGPLVPINEPHHNLREWSCSLYSQTKFCESAQTSLTSTDSGSSLEMEDIGVKERNYVMKSTYLLRPSLPNSRREGNCCGSKKPSHGISIKRTVTISQFLVQLSYAVSARTTESCAFSSGKNTYSSLLPWEMHMLLCSQI</sequence>
<dbReference type="Proteomes" id="UP000305067">
    <property type="component" value="Unassembled WGS sequence"/>
</dbReference>
<dbReference type="EMBL" id="ML178871">
    <property type="protein sequence ID" value="TFK95902.1"/>
    <property type="molecule type" value="Genomic_DNA"/>
</dbReference>
<evidence type="ECO:0000313" key="2">
    <source>
        <dbReference type="Proteomes" id="UP000305067"/>
    </source>
</evidence>